<reference evidence="3" key="1">
    <citation type="journal article" date="2010" name="Environ. Microbiol.">
        <title>The genome of Syntrophomonas wolfei: new insights into syntrophic metabolism and biohydrogen production.</title>
        <authorList>
            <person name="Sieber J.R."/>
            <person name="Sims D.R."/>
            <person name="Han C."/>
            <person name="Kim E."/>
            <person name="Lykidis A."/>
            <person name="Lapidus A.L."/>
            <person name="McDonnald E."/>
            <person name="Rohlin L."/>
            <person name="Culley D.E."/>
            <person name="Gunsalus R."/>
            <person name="McInerney M.J."/>
        </authorList>
    </citation>
    <scope>NUCLEOTIDE SEQUENCE [LARGE SCALE GENOMIC DNA]</scope>
    <source>
        <strain evidence="3">DSM 2245B / Goettingen</strain>
    </source>
</reference>
<sequence>MEDIDIFLTSLNTALRKIENKYFNVPNHNRHYPVFRERIYCYELYHQLRNNLPEGFPFTIHGELDKVVNISIHELLRTKKPDFVVHEPGSNYNLIVMVVKSINNTENDIINDCYKLINFKNHANYTQPIMIVFGEKEREKDEELIHNVKSTLIRDGKCGNNFLLIWHKSFDKIKYWHINKDVVLENQKDKLNITVVSDLNSWLNIYIPLLLKELEKKNHIIRWTNDVKTVLYGDLAFYLGCRQIVPSDILEKNKHNLVVHESDLPWGKGWSPLTWQILEGKNDIPIVLFEAAEKVDSGVIYLKETMHFTGTELVEELRATQADTTFKLCLEFIDNYPDIIDKAVSQEGESSYYRRRTPEDSRLDPDKTIREQFDLLRVVDNKRYPAFFELNGEQYLLKVLKKGN</sequence>
<organism evidence="2 3">
    <name type="scientific">Syntrophomonas wolfei subsp. wolfei (strain DSM 2245B / Goettingen)</name>
    <dbReference type="NCBI Taxonomy" id="335541"/>
    <lineage>
        <taxon>Bacteria</taxon>
        <taxon>Bacillati</taxon>
        <taxon>Bacillota</taxon>
        <taxon>Clostridia</taxon>
        <taxon>Eubacteriales</taxon>
        <taxon>Syntrophomonadaceae</taxon>
        <taxon>Syntrophomonas</taxon>
    </lineage>
</organism>
<keyword evidence="2" id="KW-0808">Transferase</keyword>
<dbReference type="Pfam" id="PF00551">
    <property type="entry name" value="Formyl_trans_N"/>
    <property type="match status" value="1"/>
</dbReference>
<dbReference type="SUPFAM" id="SSF53328">
    <property type="entry name" value="Formyltransferase"/>
    <property type="match status" value="1"/>
</dbReference>
<dbReference type="SUPFAM" id="SSF50486">
    <property type="entry name" value="FMT C-terminal domain-like"/>
    <property type="match status" value="1"/>
</dbReference>
<evidence type="ECO:0000313" key="3">
    <source>
        <dbReference type="Proteomes" id="UP000001968"/>
    </source>
</evidence>
<evidence type="ECO:0000313" key="2">
    <source>
        <dbReference type="EMBL" id="ABI67560.1"/>
    </source>
</evidence>
<accession>Q0B0E4</accession>
<dbReference type="Gene3D" id="3.40.50.12230">
    <property type="match status" value="1"/>
</dbReference>
<dbReference type="InterPro" id="IPR011034">
    <property type="entry name" value="Formyl_transferase-like_C_sf"/>
</dbReference>
<dbReference type="GO" id="GO:0016740">
    <property type="term" value="F:transferase activity"/>
    <property type="evidence" value="ECO:0007669"/>
    <property type="project" value="UniProtKB-KW"/>
</dbReference>
<keyword evidence="3" id="KW-1185">Reference proteome</keyword>
<evidence type="ECO:0000259" key="1">
    <source>
        <dbReference type="Pfam" id="PF00551"/>
    </source>
</evidence>
<dbReference type="InterPro" id="IPR002376">
    <property type="entry name" value="Formyl_transf_N"/>
</dbReference>
<proteinExistence type="predicted"/>
<feature type="domain" description="Formyl transferase N-terminal" evidence="1">
    <location>
        <begin position="234"/>
        <end position="324"/>
    </location>
</feature>
<gene>
    <name evidence="2" type="ordered locus">Swol_0208</name>
</gene>
<dbReference type="AlphaFoldDB" id="Q0B0E4"/>
<dbReference type="InterPro" id="IPR036477">
    <property type="entry name" value="Formyl_transf_N_sf"/>
</dbReference>
<name>Q0B0E4_SYNWW</name>
<dbReference type="EMBL" id="CP000448">
    <property type="protein sequence ID" value="ABI67560.1"/>
    <property type="molecule type" value="Genomic_DNA"/>
</dbReference>
<dbReference type="STRING" id="335541.Swol_0208"/>
<dbReference type="KEGG" id="swo:Swol_0208"/>
<dbReference type="eggNOG" id="COG0223">
    <property type="taxonomic scope" value="Bacteria"/>
</dbReference>
<dbReference type="Proteomes" id="UP000001968">
    <property type="component" value="Chromosome"/>
</dbReference>
<dbReference type="HOGENOM" id="CLU_681400_0_0_9"/>
<protein>
    <submittedName>
        <fullName evidence="2">Methionyl-tRNA formyltransferase-like protein</fullName>
    </submittedName>
</protein>